<gene>
    <name evidence="3" type="ORF">CERZMDRAFT_107561</name>
</gene>
<evidence type="ECO:0000256" key="1">
    <source>
        <dbReference type="SAM" id="MobiDB-lite"/>
    </source>
</evidence>
<evidence type="ECO:0000256" key="2">
    <source>
        <dbReference type="SAM" id="SignalP"/>
    </source>
</evidence>
<dbReference type="AlphaFoldDB" id="A0A6A6F7A4"/>
<keyword evidence="4" id="KW-1185">Reference proteome</keyword>
<evidence type="ECO:0008006" key="5">
    <source>
        <dbReference type="Google" id="ProtNLM"/>
    </source>
</evidence>
<proteinExistence type="predicted"/>
<evidence type="ECO:0000313" key="3">
    <source>
        <dbReference type="EMBL" id="KAF2208257.1"/>
    </source>
</evidence>
<protein>
    <recommendedName>
        <fullName evidence="5">Secreted protein</fullName>
    </recommendedName>
</protein>
<sequence>MWKPQVTLMLAIALSALALPTPAADDISSSHTDSTRAPAAESGYGQYASYGTYKGTYANYPGLGSPQDHQPETTYEPEGPAEAIKS</sequence>
<reference evidence="3" key="1">
    <citation type="journal article" date="2020" name="Stud. Mycol.">
        <title>101 Dothideomycetes genomes: a test case for predicting lifestyles and emergence of pathogens.</title>
        <authorList>
            <person name="Haridas S."/>
            <person name="Albert R."/>
            <person name="Binder M."/>
            <person name="Bloem J."/>
            <person name="Labutti K."/>
            <person name="Salamov A."/>
            <person name="Andreopoulos B."/>
            <person name="Baker S."/>
            <person name="Barry K."/>
            <person name="Bills G."/>
            <person name="Bluhm B."/>
            <person name="Cannon C."/>
            <person name="Castanera R."/>
            <person name="Culley D."/>
            <person name="Daum C."/>
            <person name="Ezra D."/>
            <person name="Gonzalez J."/>
            <person name="Henrissat B."/>
            <person name="Kuo A."/>
            <person name="Liang C."/>
            <person name="Lipzen A."/>
            <person name="Lutzoni F."/>
            <person name="Magnuson J."/>
            <person name="Mondo S."/>
            <person name="Nolan M."/>
            <person name="Ohm R."/>
            <person name="Pangilinan J."/>
            <person name="Park H.-J."/>
            <person name="Ramirez L."/>
            <person name="Alfaro M."/>
            <person name="Sun H."/>
            <person name="Tritt A."/>
            <person name="Yoshinaga Y."/>
            <person name="Zwiers L.-H."/>
            <person name="Turgeon B."/>
            <person name="Goodwin S."/>
            <person name="Spatafora J."/>
            <person name="Crous P."/>
            <person name="Grigoriev I."/>
        </authorList>
    </citation>
    <scope>NUCLEOTIDE SEQUENCE</scope>
    <source>
        <strain evidence="3">SCOH1-5</strain>
    </source>
</reference>
<keyword evidence="2" id="KW-0732">Signal</keyword>
<name>A0A6A6F7A4_9PEZI</name>
<feature type="chain" id="PRO_5025484889" description="Secreted protein" evidence="2">
    <location>
        <begin position="19"/>
        <end position="86"/>
    </location>
</feature>
<feature type="signal peptide" evidence="2">
    <location>
        <begin position="1"/>
        <end position="18"/>
    </location>
</feature>
<feature type="region of interest" description="Disordered" evidence="1">
    <location>
        <begin position="59"/>
        <end position="86"/>
    </location>
</feature>
<dbReference type="Proteomes" id="UP000799539">
    <property type="component" value="Unassembled WGS sequence"/>
</dbReference>
<organism evidence="3 4">
    <name type="scientific">Cercospora zeae-maydis SCOH1-5</name>
    <dbReference type="NCBI Taxonomy" id="717836"/>
    <lineage>
        <taxon>Eukaryota</taxon>
        <taxon>Fungi</taxon>
        <taxon>Dikarya</taxon>
        <taxon>Ascomycota</taxon>
        <taxon>Pezizomycotina</taxon>
        <taxon>Dothideomycetes</taxon>
        <taxon>Dothideomycetidae</taxon>
        <taxon>Mycosphaerellales</taxon>
        <taxon>Mycosphaerellaceae</taxon>
        <taxon>Cercospora</taxon>
    </lineage>
</organism>
<dbReference type="EMBL" id="ML992696">
    <property type="protein sequence ID" value="KAF2208257.1"/>
    <property type="molecule type" value="Genomic_DNA"/>
</dbReference>
<evidence type="ECO:0000313" key="4">
    <source>
        <dbReference type="Proteomes" id="UP000799539"/>
    </source>
</evidence>
<accession>A0A6A6F7A4</accession>